<organism evidence="2 3">
    <name type="scientific">Panicum miliaceum</name>
    <name type="common">Proso millet</name>
    <name type="synonym">Broomcorn millet</name>
    <dbReference type="NCBI Taxonomy" id="4540"/>
    <lineage>
        <taxon>Eukaryota</taxon>
        <taxon>Viridiplantae</taxon>
        <taxon>Streptophyta</taxon>
        <taxon>Embryophyta</taxon>
        <taxon>Tracheophyta</taxon>
        <taxon>Spermatophyta</taxon>
        <taxon>Magnoliopsida</taxon>
        <taxon>Liliopsida</taxon>
        <taxon>Poales</taxon>
        <taxon>Poaceae</taxon>
        <taxon>PACMAD clade</taxon>
        <taxon>Panicoideae</taxon>
        <taxon>Panicodae</taxon>
        <taxon>Paniceae</taxon>
        <taxon>Panicinae</taxon>
        <taxon>Panicum</taxon>
        <taxon>Panicum sect. Panicum</taxon>
    </lineage>
</organism>
<name>A0A3L6T436_PANMI</name>
<evidence type="ECO:0000256" key="1">
    <source>
        <dbReference type="SAM" id="MobiDB-lite"/>
    </source>
</evidence>
<evidence type="ECO:0000313" key="3">
    <source>
        <dbReference type="Proteomes" id="UP000275267"/>
    </source>
</evidence>
<protein>
    <submittedName>
        <fullName evidence="2">Uncharacterized protein</fullName>
    </submittedName>
</protein>
<comment type="caution">
    <text evidence="2">The sequence shown here is derived from an EMBL/GenBank/DDBJ whole genome shotgun (WGS) entry which is preliminary data.</text>
</comment>
<feature type="compositionally biased region" description="Basic and acidic residues" evidence="1">
    <location>
        <begin position="59"/>
        <end position="80"/>
    </location>
</feature>
<dbReference type="EMBL" id="PQIB02000003">
    <property type="protein sequence ID" value="RLN30701.1"/>
    <property type="molecule type" value="Genomic_DNA"/>
</dbReference>
<dbReference type="OrthoDB" id="681844at2759"/>
<accession>A0A3L6T436</accession>
<gene>
    <name evidence="2" type="ORF">C2845_PM05G30650</name>
</gene>
<dbReference type="Proteomes" id="UP000275267">
    <property type="component" value="Unassembled WGS sequence"/>
</dbReference>
<reference evidence="3" key="1">
    <citation type="journal article" date="2019" name="Nat. Commun.">
        <title>The genome of broomcorn millet.</title>
        <authorList>
            <person name="Zou C."/>
            <person name="Miki D."/>
            <person name="Li D."/>
            <person name="Tang Q."/>
            <person name="Xiao L."/>
            <person name="Rajput S."/>
            <person name="Deng P."/>
            <person name="Jia W."/>
            <person name="Huang R."/>
            <person name="Zhang M."/>
            <person name="Sun Y."/>
            <person name="Hu J."/>
            <person name="Fu X."/>
            <person name="Schnable P.S."/>
            <person name="Li F."/>
            <person name="Zhang H."/>
            <person name="Feng B."/>
            <person name="Zhu X."/>
            <person name="Liu R."/>
            <person name="Schnable J.C."/>
            <person name="Zhu J.-K."/>
            <person name="Zhang H."/>
        </authorList>
    </citation>
    <scope>NUCLEOTIDE SEQUENCE [LARGE SCALE GENOMIC DNA]</scope>
</reference>
<dbReference type="AlphaFoldDB" id="A0A3L6T436"/>
<keyword evidence="3" id="KW-1185">Reference proteome</keyword>
<sequence length="147" mass="15905">MNGSIKIQKIQKKMRRPISIEAMMVKKGIKGWEEIYEALVEAGHQVTQLPIDEDMDTDGDCRRHEDGVSTPPDKSEDKQAIRPITGVKAQPSTMASKDAKLSRSADGPTDQGGSLACKELPPAGGFLPHQHCAGVESTMAQLPRKAA</sequence>
<evidence type="ECO:0000313" key="2">
    <source>
        <dbReference type="EMBL" id="RLN30701.1"/>
    </source>
</evidence>
<proteinExistence type="predicted"/>
<feature type="region of interest" description="Disordered" evidence="1">
    <location>
        <begin position="47"/>
        <end position="123"/>
    </location>
</feature>